<organism evidence="2 3">
    <name type="scientific">Alteromonas hispanica</name>
    <dbReference type="NCBI Taxonomy" id="315421"/>
    <lineage>
        <taxon>Bacteria</taxon>
        <taxon>Pseudomonadati</taxon>
        <taxon>Pseudomonadota</taxon>
        <taxon>Gammaproteobacteria</taxon>
        <taxon>Alteromonadales</taxon>
        <taxon>Alteromonadaceae</taxon>
        <taxon>Alteromonas/Salinimonas group</taxon>
        <taxon>Alteromonas</taxon>
    </lineage>
</organism>
<sequence>MISKRKDSSGFTLIEVLVASFIMMIAVAGFVTLQSKYMRTDLELNLRLIALQLAQEKVDDLKNFEVLEVTAGEVAFNDIDDNTGGSLGAGNVVVNVKSDNSRNYTFSRSWNVTKQYYVDTNADGIPETWVNEGTPSAPSPEPPVADQKLVSVSIAWTDVEGQVKNVSLESIIPPVLASRSFQANNETDNAKVQPKVAYTPGLAPDVISYDLGNGENIETSKPVPDIDNQGENNVVQFETIRFINLPGQTDKLEQEDFLTVNCNCKLGGSGLAKTPSMTVYNGNELVVKPGVEVSKTVGVLDGSQQPDICTACCRDHHDTSKMVNDEQFFRTEGGLPHGHYKRLANGLYSKALSTGDAYEEICRFKRVDGYFQIYPDWQLIDVIEFSDRYLLDSDKLTSYTNYTESKIAAEIRGTSPPDKPSDRDITVAPGGYQLIARGIYLDRMTASHKSALKTMIASGSSDWKAFTPFYDVNLTLLSQWESLDTDIATVTNEDIRTIIDPINDFYGTYSRGRVEALFDGDVNILTKSMAYNASITGTSPVSPAEELGALIDSSLRVTVDSKSAAEKFFAIIGNINCLITINGITEACDTNNDKKATYVDLSDVDISVDPAQFVCPITIPKGKSTPFFSCENVSENWRGDIAFAFTKLGYTATIKIKLPDGSTIESDRITLDTGLDSTSNQEYEVIIELSKP</sequence>
<dbReference type="RefSeq" id="WP_163112581.1">
    <property type="nucleotide sequence ID" value="NZ_JAAAWP010000011.1"/>
</dbReference>
<evidence type="ECO:0000256" key="1">
    <source>
        <dbReference type="SAM" id="Phobius"/>
    </source>
</evidence>
<dbReference type="EMBL" id="JAAAWP010000011">
    <property type="protein sequence ID" value="NDW22893.1"/>
    <property type="molecule type" value="Genomic_DNA"/>
</dbReference>
<dbReference type="Proteomes" id="UP000478837">
    <property type="component" value="Unassembled WGS sequence"/>
</dbReference>
<dbReference type="PROSITE" id="PS00409">
    <property type="entry name" value="PROKAR_NTER_METHYL"/>
    <property type="match status" value="1"/>
</dbReference>
<keyword evidence="1" id="KW-0472">Membrane</keyword>
<keyword evidence="3" id="KW-1185">Reference proteome</keyword>
<feature type="transmembrane region" description="Helical" evidence="1">
    <location>
        <begin position="12"/>
        <end position="33"/>
    </location>
</feature>
<protein>
    <recommendedName>
        <fullName evidence="4">Prepilin-type N-terminal cleavage/methylation domain-containing protein</fullName>
    </recommendedName>
</protein>
<evidence type="ECO:0000313" key="3">
    <source>
        <dbReference type="Proteomes" id="UP000478837"/>
    </source>
</evidence>
<proteinExistence type="predicted"/>
<evidence type="ECO:0000313" key="2">
    <source>
        <dbReference type="EMBL" id="NDW22893.1"/>
    </source>
</evidence>
<evidence type="ECO:0008006" key="4">
    <source>
        <dbReference type="Google" id="ProtNLM"/>
    </source>
</evidence>
<reference evidence="2 3" key="1">
    <citation type="submission" date="2020-01" db="EMBL/GenBank/DDBJ databases">
        <title>Genomes of bacteria type strains.</title>
        <authorList>
            <person name="Chen J."/>
            <person name="Zhu S."/>
            <person name="Yang J."/>
        </authorList>
    </citation>
    <scope>NUCLEOTIDE SEQUENCE [LARGE SCALE GENOMIC DNA]</scope>
    <source>
        <strain evidence="2 3">LMG 22958</strain>
    </source>
</reference>
<comment type="caution">
    <text evidence="2">The sequence shown here is derived from an EMBL/GenBank/DDBJ whole genome shotgun (WGS) entry which is preliminary data.</text>
</comment>
<dbReference type="InterPro" id="IPR012902">
    <property type="entry name" value="N_methyl_site"/>
</dbReference>
<gene>
    <name evidence="2" type="ORF">GTW09_15325</name>
</gene>
<dbReference type="AlphaFoldDB" id="A0A6L9MY69"/>
<keyword evidence="1" id="KW-0812">Transmembrane</keyword>
<dbReference type="Pfam" id="PF07963">
    <property type="entry name" value="N_methyl"/>
    <property type="match status" value="1"/>
</dbReference>
<accession>A0A6L9MY69</accession>
<keyword evidence="1" id="KW-1133">Transmembrane helix</keyword>
<name>A0A6L9MY69_9ALTE</name>